<dbReference type="EMBL" id="JAGKTC010000003">
    <property type="protein sequence ID" value="MBP3985492.1"/>
    <property type="molecule type" value="Genomic_DNA"/>
</dbReference>
<evidence type="ECO:0000313" key="3">
    <source>
        <dbReference type="Proteomes" id="UP000673447"/>
    </source>
</evidence>
<keyword evidence="3" id="KW-1185">Reference proteome</keyword>
<organism evidence="2 3">
    <name type="scientific">Pseudoxanthomonas helianthi</name>
    <dbReference type="NCBI Taxonomy" id="1453541"/>
    <lineage>
        <taxon>Bacteria</taxon>
        <taxon>Pseudomonadati</taxon>
        <taxon>Pseudomonadota</taxon>
        <taxon>Gammaproteobacteria</taxon>
        <taxon>Lysobacterales</taxon>
        <taxon>Lysobacteraceae</taxon>
        <taxon>Pseudoxanthomonas</taxon>
    </lineage>
</organism>
<keyword evidence="1" id="KW-0812">Transmembrane</keyword>
<accession>A0A940X5J8</accession>
<dbReference type="Proteomes" id="UP000673447">
    <property type="component" value="Unassembled WGS sequence"/>
</dbReference>
<dbReference type="AlphaFoldDB" id="A0A940X5J8"/>
<feature type="transmembrane region" description="Helical" evidence="1">
    <location>
        <begin position="157"/>
        <end position="175"/>
    </location>
</feature>
<gene>
    <name evidence="2" type="ORF">J5837_13855</name>
</gene>
<feature type="transmembrane region" description="Helical" evidence="1">
    <location>
        <begin position="128"/>
        <end position="150"/>
    </location>
</feature>
<protein>
    <submittedName>
        <fullName evidence="2">Uncharacterized protein</fullName>
    </submittedName>
</protein>
<keyword evidence="1" id="KW-0472">Membrane</keyword>
<keyword evidence="1" id="KW-1133">Transmembrane helix</keyword>
<feature type="transmembrane region" description="Helical" evidence="1">
    <location>
        <begin position="195"/>
        <end position="214"/>
    </location>
</feature>
<name>A0A940X5J8_9GAMM</name>
<evidence type="ECO:0000256" key="1">
    <source>
        <dbReference type="SAM" id="Phobius"/>
    </source>
</evidence>
<feature type="transmembrane region" description="Helical" evidence="1">
    <location>
        <begin position="89"/>
        <end position="108"/>
    </location>
</feature>
<feature type="transmembrane region" description="Helical" evidence="1">
    <location>
        <begin position="59"/>
        <end position="82"/>
    </location>
</feature>
<comment type="caution">
    <text evidence="2">The sequence shown here is derived from an EMBL/GenBank/DDBJ whole genome shotgun (WGS) entry which is preliminary data.</text>
</comment>
<reference evidence="2" key="2">
    <citation type="submission" date="2021-03" db="EMBL/GenBank/DDBJ databases">
        <authorList>
            <person name="Cao W."/>
        </authorList>
    </citation>
    <scope>NUCLEOTIDE SEQUENCE</scope>
    <source>
        <strain evidence="2">110414</strain>
    </source>
</reference>
<reference evidence="2" key="1">
    <citation type="journal article" date="2016" name="Int. J. Syst. Evol. Microbiol.">
        <title>Pseudoxanthomonas helianthi sp. nov., isolated from roots of Jerusalem artichoke (Helianthus tuberosus).</title>
        <authorList>
            <person name="Kittiwongwattana C."/>
            <person name="Thawai C."/>
        </authorList>
    </citation>
    <scope>NUCLEOTIDE SEQUENCE</scope>
    <source>
        <strain evidence="2">110414</strain>
    </source>
</reference>
<dbReference type="RefSeq" id="WP_210537351.1">
    <property type="nucleotide sequence ID" value="NZ_JAGKTC010000003.1"/>
</dbReference>
<evidence type="ECO:0000313" key="2">
    <source>
        <dbReference type="EMBL" id="MBP3985492.1"/>
    </source>
</evidence>
<sequence>MSGYRFSFDPRNLSALVALGWLASFAHEFTHHAAAALLCGGVGRMSLSLFVTADGCGARWPWTTAAGPLLSYVLMWTGMALLLRRRAIWWGFALVISNKPLMRLVTAVAGGGDERMLWDLASVGSSRWLATASVALLCLPPLAACWRALAPPRRGPVLAGALMLPMLPLLGVPFLDHAFYGGWISGERVLPAMFGVPWSVWEIEVGVLILLLALHGALVRRGRALTAFGAT</sequence>
<proteinExistence type="predicted"/>